<organism evidence="8 9">
    <name type="scientific">Mycena indigotica</name>
    <dbReference type="NCBI Taxonomy" id="2126181"/>
    <lineage>
        <taxon>Eukaryota</taxon>
        <taxon>Fungi</taxon>
        <taxon>Dikarya</taxon>
        <taxon>Basidiomycota</taxon>
        <taxon>Agaricomycotina</taxon>
        <taxon>Agaricomycetes</taxon>
        <taxon>Agaricomycetidae</taxon>
        <taxon>Agaricales</taxon>
        <taxon>Marasmiineae</taxon>
        <taxon>Mycenaceae</taxon>
        <taxon>Mycena</taxon>
    </lineage>
</organism>
<keyword evidence="5" id="KW-0472">Membrane</keyword>
<dbReference type="GO" id="GO:0005524">
    <property type="term" value="F:ATP binding"/>
    <property type="evidence" value="ECO:0007669"/>
    <property type="project" value="UniProtKB-KW"/>
</dbReference>
<sequence length="588" mass="63442">MARELVLVALLSSFFLSTVRASTNFTTPLPSLSQRTKLANDGIVEALGHIGSNGLFPGQPFDLGAKFYIILAEYDLSMNETKYQAMLTQYFAQALQGRPHFDTGGSYFSITLLHYSDDHSSVKTFDSLQYGFAAMRAYEAYKDQTFLNYALDVWSFIDSMTLSQQNVDSGSSPPKNLTIRGTCKDQSLLGGTFISSFPNGSSIMSSTVSALFAILSIHLASATSDSSYLTSATNSIGFIERQLYSPTQAVDLVMQQVSATTCSLDQSLFPYNSGFVIEAICNLLSFGSNSELQSLLHDIVDAATTSAPWMSTSTGVIKGGDIALPHSIALAHQLNTLPPDQKSRAEVFFTAQYNSVTAQASSNTSIYGSNWGTQANSTLTFNAPAQIVALGTLVSALQLPEIDPQTPTASPSSSPALPVDRHDASHFNALIAGAIIGGICVLALVLTVTVFAIRRKRQRRKNWTTSHDLEHGSGNSSVEPYPWGKIPGPRASASQVAHSRSDSHSDDLESRFNSKRLGGHLRQQSEAVTNTTESHSGSSGDTPPVHGSNSSQRQLSTEEVVRLLYQRMHQSSLEGEAPPDYRTSVADR</sequence>
<dbReference type="Proteomes" id="UP000636479">
    <property type="component" value="Unassembled WGS sequence"/>
</dbReference>
<keyword evidence="5" id="KW-0812">Transmembrane</keyword>
<dbReference type="Pfam" id="PF03663">
    <property type="entry name" value="Glyco_hydro_76"/>
    <property type="match status" value="1"/>
</dbReference>
<feature type="transmembrane region" description="Helical" evidence="5">
    <location>
        <begin position="429"/>
        <end position="453"/>
    </location>
</feature>
<keyword evidence="5" id="KW-1133">Transmembrane helix</keyword>
<name>A0A8H6W5K3_9AGAR</name>
<dbReference type="Pfam" id="PF21314">
    <property type="entry name" value="TM_ErbB1"/>
    <property type="match status" value="1"/>
</dbReference>
<feature type="signal peptide" evidence="6">
    <location>
        <begin position="1"/>
        <end position="21"/>
    </location>
</feature>
<feature type="compositionally biased region" description="Basic and acidic residues" evidence="4">
    <location>
        <begin position="499"/>
        <end position="512"/>
    </location>
</feature>
<keyword evidence="1" id="KW-0597">Phosphoprotein</keyword>
<evidence type="ECO:0000256" key="2">
    <source>
        <dbReference type="ARBA" id="ARBA00022741"/>
    </source>
</evidence>
<dbReference type="SUPFAM" id="SSF48208">
    <property type="entry name" value="Six-hairpin glycosidases"/>
    <property type="match status" value="1"/>
</dbReference>
<dbReference type="GO" id="GO:0016787">
    <property type="term" value="F:hydrolase activity"/>
    <property type="evidence" value="ECO:0007669"/>
    <property type="project" value="UniProtKB-KW"/>
</dbReference>
<dbReference type="PANTHER" id="PTHR47791">
    <property type="entry name" value="MEIOTICALLY UP-REGULATED GENE 191 PROTEIN"/>
    <property type="match status" value="1"/>
</dbReference>
<gene>
    <name evidence="8" type="ORF">MIND_00594000</name>
</gene>
<dbReference type="InterPro" id="IPR049328">
    <property type="entry name" value="TM_ErbB1"/>
</dbReference>
<evidence type="ECO:0000256" key="3">
    <source>
        <dbReference type="ARBA" id="ARBA00022840"/>
    </source>
</evidence>
<dbReference type="InterPro" id="IPR008928">
    <property type="entry name" value="6-hairpin_glycosidase_sf"/>
</dbReference>
<proteinExistence type="predicted"/>
<keyword evidence="8" id="KW-0378">Hydrolase</keyword>
<feature type="domain" description="Epidermal growth factor receptor-like transmembrane-juxtamembrane segment" evidence="7">
    <location>
        <begin position="431"/>
        <end position="462"/>
    </location>
</feature>
<dbReference type="PANTHER" id="PTHR47791:SF3">
    <property type="entry name" value="MEIOTICALLY UP-REGULATED GENE 191 PROTEIN"/>
    <property type="match status" value="1"/>
</dbReference>
<dbReference type="RefSeq" id="XP_037220618.1">
    <property type="nucleotide sequence ID" value="XM_037362697.1"/>
</dbReference>
<dbReference type="AlphaFoldDB" id="A0A8H6W5K3"/>
<keyword evidence="3" id="KW-0067">ATP-binding</keyword>
<evidence type="ECO:0000256" key="6">
    <source>
        <dbReference type="SAM" id="SignalP"/>
    </source>
</evidence>
<feature type="region of interest" description="Disordered" evidence="4">
    <location>
        <begin position="459"/>
        <end position="588"/>
    </location>
</feature>
<accession>A0A8H6W5K3</accession>
<dbReference type="InterPro" id="IPR053169">
    <property type="entry name" value="MUG_Protein"/>
</dbReference>
<evidence type="ECO:0000313" key="8">
    <source>
        <dbReference type="EMBL" id="KAF7303646.1"/>
    </source>
</evidence>
<dbReference type="GeneID" id="59345213"/>
<evidence type="ECO:0000256" key="5">
    <source>
        <dbReference type="SAM" id="Phobius"/>
    </source>
</evidence>
<comment type="caution">
    <text evidence="8">The sequence shown here is derived from an EMBL/GenBank/DDBJ whole genome shotgun (WGS) entry which is preliminary data.</text>
</comment>
<dbReference type="GO" id="GO:0005975">
    <property type="term" value="P:carbohydrate metabolic process"/>
    <property type="evidence" value="ECO:0007669"/>
    <property type="project" value="InterPro"/>
</dbReference>
<dbReference type="EMBL" id="JACAZF010000005">
    <property type="protein sequence ID" value="KAF7303646.1"/>
    <property type="molecule type" value="Genomic_DNA"/>
</dbReference>
<dbReference type="CDD" id="cd12087">
    <property type="entry name" value="TM_EGFR-like"/>
    <property type="match status" value="1"/>
</dbReference>
<feature type="compositionally biased region" description="Polar residues" evidence="4">
    <location>
        <begin position="522"/>
        <end position="557"/>
    </location>
</feature>
<dbReference type="Gene3D" id="1.50.10.20">
    <property type="match status" value="1"/>
</dbReference>
<keyword evidence="9" id="KW-1185">Reference proteome</keyword>
<dbReference type="OrthoDB" id="3068171at2759"/>
<feature type="chain" id="PRO_5034439968" evidence="6">
    <location>
        <begin position="22"/>
        <end position="588"/>
    </location>
</feature>
<protein>
    <submittedName>
        <fullName evidence="8">Glycoside hydrolase family 76 protein</fullName>
    </submittedName>
</protein>
<evidence type="ECO:0000256" key="1">
    <source>
        <dbReference type="ARBA" id="ARBA00022553"/>
    </source>
</evidence>
<evidence type="ECO:0000259" key="7">
    <source>
        <dbReference type="Pfam" id="PF21314"/>
    </source>
</evidence>
<evidence type="ECO:0000313" key="9">
    <source>
        <dbReference type="Proteomes" id="UP000636479"/>
    </source>
</evidence>
<keyword evidence="2" id="KW-0547">Nucleotide-binding</keyword>
<reference evidence="8" key="1">
    <citation type="submission" date="2020-05" db="EMBL/GenBank/DDBJ databases">
        <title>Mycena genomes resolve the evolution of fungal bioluminescence.</title>
        <authorList>
            <person name="Tsai I.J."/>
        </authorList>
    </citation>
    <scope>NUCLEOTIDE SEQUENCE</scope>
    <source>
        <strain evidence="8">171206Taipei</strain>
    </source>
</reference>
<evidence type="ECO:0000256" key="4">
    <source>
        <dbReference type="SAM" id="MobiDB-lite"/>
    </source>
</evidence>
<dbReference type="InterPro" id="IPR005198">
    <property type="entry name" value="Glyco_hydro_76"/>
</dbReference>
<keyword evidence="6" id="KW-0732">Signal</keyword>